<feature type="transmembrane region" description="Helical" evidence="6">
    <location>
        <begin position="204"/>
        <end position="223"/>
    </location>
</feature>
<dbReference type="GeneID" id="78288538"/>
<evidence type="ECO:0000256" key="6">
    <source>
        <dbReference type="SAM" id="Phobius"/>
    </source>
</evidence>
<dbReference type="EMBL" id="FOIN01000017">
    <property type="protein sequence ID" value="SET54384.1"/>
    <property type="molecule type" value="Genomic_DNA"/>
</dbReference>
<reference evidence="8" key="1">
    <citation type="submission" date="2016-10" db="EMBL/GenBank/DDBJ databases">
        <authorList>
            <person name="Varghese N."/>
            <person name="Submissions S."/>
        </authorList>
    </citation>
    <scope>NUCLEOTIDE SEQUENCE [LARGE SCALE GENOMIC DNA]</scope>
    <source>
        <strain evidence="8">DSM 1551</strain>
    </source>
</reference>
<dbReference type="InterPro" id="IPR002797">
    <property type="entry name" value="Polysacc_synth"/>
</dbReference>
<keyword evidence="8" id="KW-1185">Reference proteome</keyword>
<feature type="transmembrane region" description="Helical" evidence="6">
    <location>
        <begin position="139"/>
        <end position="158"/>
    </location>
</feature>
<organism evidence="7 8">
    <name type="scientific">Thomasclavelia cocleata</name>
    <dbReference type="NCBI Taxonomy" id="69824"/>
    <lineage>
        <taxon>Bacteria</taxon>
        <taxon>Bacillati</taxon>
        <taxon>Bacillota</taxon>
        <taxon>Erysipelotrichia</taxon>
        <taxon>Erysipelotrichales</taxon>
        <taxon>Coprobacillaceae</taxon>
        <taxon>Thomasclavelia</taxon>
    </lineage>
</organism>
<evidence type="ECO:0000256" key="5">
    <source>
        <dbReference type="ARBA" id="ARBA00023136"/>
    </source>
</evidence>
<dbReference type="Pfam" id="PF01943">
    <property type="entry name" value="Polysacc_synt"/>
    <property type="match status" value="1"/>
</dbReference>
<evidence type="ECO:0000256" key="3">
    <source>
        <dbReference type="ARBA" id="ARBA00022692"/>
    </source>
</evidence>
<proteinExistence type="predicted"/>
<feature type="transmembrane region" description="Helical" evidence="6">
    <location>
        <begin position="437"/>
        <end position="458"/>
    </location>
</feature>
<feature type="transmembrane region" description="Helical" evidence="6">
    <location>
        <begin position="319"/>
        <end position="340"/>
    </location>
</feature>
<evidence type="ECO:0000313" key="8">
    <source>
        <dbReference type="Proteomes" id="UP000198558"/>
    </source>
</evidence>
<dbReference type="OrthoDB" id="9815702at2"/>
<feature type="transmembrane region" description="Helical" evidence="6">
    <location>
        <begin position="288"/>
        <end position="307"/>
    </location>
</feature>
<dbReference type="PANTHER" id="PTHR30250">
    <property type="entry name" value="PST FAMILY PREDICTED COLANIC ACID TRANSPORTER"/>
    <property type="match status" value="1"/>
</dbReference>
<keyword evidence="4 6" id="KW-1133">Transmembrane helix</keyword>
<dbReference type="GO" id="GO:0005886">
    <property type="term" value="C:plasma membrane"/>
    <property type="evidence" value="ECO:0007669"/>
    <property type="project" value="UniProtKB-SubCell"/>
</dbReference>
<sequence>MKKTISNIFYNCASQLLAIIVPLITSPYISRVLLPTNLGIYSYIDSVAQIFAVIGALGLTNYGIREIAYVKNNKEKRSQIFFEIMILKIILLIITFVLYYAFFVGTRYEKYSMYQLIWFIGSFLDVIWFYNGLEDFKTVVLRTCIIKTFNVLLIFLLVKSQQDITKYILIMGFCQVLGVLICYPSMIKLICKPNWKRIKIIPHLLATSKIALPQIIILVYYQMDKIMLEYFTHDSTIIAFYDQADKIVKIPVTAITAVSAVMLPRSANLFASNDRNQLNESIRITIKYTLLLVFPMTLGLISIAYSFVPWFYGPGYDEVAPIIISLCPVIIARGLSSISSTQYLVPTKNTRYLTISSIFSAILNVIVNYLTIPIWGVYGAVLGTIFAEFSVTIIQYYYMTKDIKLNGLYKRVFKYLLFSLISVIPCYFIFINLGTHIYTTVLQIFVAIIIYMFLLIITKDELLMIFTKKGVK</sequence>
<evidence type="ECO:0000256" key="1">
    <source>
        <dbReference type="ARBA" id="ARBA00004651"/>
    </source>
</evidence>
<feature type="transmembrane region" description="Helical" evidence="6">
    <location>
        <begin position="352"/>
        <end position="371"/>
    </location>
</feature>
<feature type="transmembrane region" description="Helical" evidence="6">
    <location>
        <begin position="40"/>
        <end position="59"/>
    </location>
</feature>
<dbReference type="AlphaFoldDB" id="A0A1I0FA53"/>
<gene>
    <name evidence="7" type="ORF">SAMN04489758_11743</name>
</gene>
<dbReference type="PANTHER" id="PTHR30250:SF11">
    <property type="entry name" value="O-ANTIGEN TRANSPORTER-RELATED"/>
    <property type="match status" value="1"/>
</dbReference>
<dbReference type="CDD" id="cd13128">
    <property type="entry name" value="MATE_Wzx_like"/>
    <property type="match status" value="1"/>
</dbReference>
<feature type="transmembrane region" description="Helical" evidence="6">
    <location>
        <begin position="250"/>
        <end position="267"/>
    </location>
</feature>
<evidence type="ECO:0000256" key="4">
    <source>
        <dbReference type="ARBA" id="ARBA00022989"/>
    </source>
</evidence>
<protein>
    <submittedName>
        <fullName evidence="7">Membrane protein involved in the export of O-antigen and teichoic acid</fullName>
    </submittedName>
</protein>
<comment type="subcellular location">
    <subcellularLocation>
        <location evidence="1">Cell membrane</location>
        <topology evidence="1">Multi-pass membrane protein</topology>
    </subcellularLocation>
</comment>
<dbReference type="InterPro" id="IPR050833">
    <property type="entry name" value="Poly_Biosynth_Transport"/>
</dbReference>
<dbReference type="Proteomes" id="UP000198558">
    <property type="component" value="Unassembled WGS sequence"/>
</dbReference>
<keyword evidence="5 6" id="KW-0472">Membrane</keyword>
<feature type="transmembrane region" description="Helical" evidence="6">
    <location>
        <begin position="164"/>
        <end position="183"/>
    </location>
</feature>
<feature type="transmembrane region" description="Helical" evidence="6">
    <location>
        <begin position="114"/>
        <end position="132"/>
    </location>
</feature>
<feature type="transmembrane region" description="Helical" evidence="6">
    <location>
        <begin position="412"/>
        <end position="431"/>
    </location>
</feature>
<feature type="transmembrane region" description="Helical" evidence="6">
    <location>
        <begin position="7"/>
        <end position="28"/>
    </location>
</feature>
<evidence type="ECO:0000256" key="2">
    <source>
        <dbReference type="ARBA" id="ARBA00022475"/>
    </source>
</evidence>
<keyword evidence="3 6" id="KW-0812">Transmembrane</keyword>
<keyword evidence="2" id="KW-1003">Cell membrane</keyword>
<name>A0A1I0FA53_9FIRM</name>
<accession>A0A1I0FA53</accession>
<feature type="transmembrane region" description="Helical" evidence="6">
    <location>
        <begin position="80"/>
        <end position="102"/>
    </location>
</feature>
<evidence type="ECO:0000313" key="7">
    <source>
        <dbReference type="EMBL" id="SET54384.1"/>
    </source>
</evidence>
<feature type="transmembrane region" description="Helical" evidence="6">
    <location>
        <begin position="377"/>
        <end position="400"/>
    </location>
</feature>
<dbReference type="RefSeq" id="WP_092354136.1">
    <property type="nucleotide sequence ID" value="NZ_CAOVBR010000030.1"/>
</dbReference>